<sequence length="967" mass="109911">MSSGERDGLEHLQGVAEDDDFDAGEPSTVNMADILDGSDRIEISYAGGEFRVLQEDLELEEVEEGPKERAKRYDFRTHRDRTELCNLAFLSQMGDMVSSYIRFCAEQETPLRHETAEPQLDEPEIYRVQIVDLFDTTNTSIELAPGQNGIASALVYKGLMPCAPWKPTVAITIRVLELYRIQHVRCPHLAIQAFVKSLCDLHGVGYKPYLCQQFSIAYDLYLDIRRRTDERVMATLGRDSTWRLKHACPACTYKLEGEEELIFNMLTAMDGNDSLRRVLRREKTSFEQDDSGEPAVGASSERIDNRDAGDGFYLSREKVDVWARSRVAEVLPMESSSSDEQSPADRWKNMANDITSKMWGIFDETGIFLALCRHGFVLVIADMICSGELAKYPLAVVKELLSVFGMKLGAGYDVGCHFGITVNNSELGDEARTSGLKCLVGSFHGHAHNRLRQLATYVEGMGLEDLEGCERYFSHSNGLAKSCRYASRFHRQQEITTYAKHSDSFETYANLSKFLCNNYKQVLGILKTEAPLKAWMLQEGVKSYDEFHQWLKEEKQYLVGLKKADKTNVQTMEMEYIQKLVNLSASQAKYVILLAEAKRARSDDAPFVPGVTKAELARRHGQEKVEKDRESVMELERLLDISERWTEHSPKWAETVVEIKKRKYKLALDALELLIVERIFELTKMNQSQTGYKMRKHIAKALQARSKAVKNAINRYNTAATLLDPPMPQLSWDQVVDYAFLGDFDILRDTREEIRDRPWTRPAYRLAIDRYFKLLRAKEEIKRLNIEIQRVVTWIRDENAELQRKEAELNAVEGKSEEKAREDREMAVQVRWYREWWGRFDAGHMHNFTKLAGTEGFTGSIKPGVSVEVRTARREARAAAQEALREAVSRANGDVSGDEMDVDEEVVAVPAFVWTAEDESAVLVEEGVVVEEEGKGDEAEAQGVAGLLYQLDILAVDGGIDMQEGEE</sequence>
<reference evidence="3" key="1">
    <citation type="submission" date="2023-03" db="EMBL/GenBank/DDBJ databases">
        <title>Massive genome expansion in bonnet fungi (Mycena s.s.) driven by repeated elements and novel gene families across ecological guilds.</title>
        <authorList>
            <consortium name="Lawrence Berkeley National Laboratory"/>
            <person name="Harder C.B."/>
            <person name="Miyauchi S."/>
            <person name="Viragh M."/>
            <person name="Kuo A."/>
            <person name="Thoen E."/>
            <person name="Andreopoulos B."/>
            <person name="Lu D."/>
            <person name="Skrede I."/>
            <person name="Drula E."/>
            <person name="Henrissat B."/>
            <person name="Morin E."/>
            <person name="Kohler A."/>
            <person name="Barry K."/>
            <person name="LaButti K."/>
            <person name="Morin E."/>
            <person name="Salamov A."/>
            <person name="Lipzen A."/>
            <person name="Mereny Z."/>
            <person name="Hegedus B."/>
            <person name="Baldrian P."/>
            <person name="Stursova M."/>
            <person name="Weitz H."/>
            <person name="Taylor A."/>
            <person name="Grigoriev I.V."/>
            <person name="Nagy L.G."/>
            <person name="Martin F."/>
            <person name="Kauserud H."/>
        </authorList>
    </citation>
    <scope>NUCLEOTIDE SEQUENCE</scope>
    <source>
        <strain evidence="3">CBHHK188m</strain>
    </source>
</reference>
<dbReference type="AlphaFoldDB" id="A0AAD7I5D4"/>
<comment type="caution">
    <text evidence="3">The sequence shown here is derived from an EMBL/GenBank/DDBJ whole genome shotgun (WGS) entry which is preliminary data.</text>
</comment>
<evidence type="ECO:0000256" key="2">
    <source>
        <dbReference type="SAM" id="MobiDB-lite"/>
    </source>
</evidence>
<dbReference type="Pfam" id="PF18758">
    <property type="entry name" value="KDZ"/>
    <property type="match status" value="1"/>
</dbReference>
<feature type="compositionally biased region" description="Basic and acidic residues" evidence="2">
    <location>
        <begin position="1"/>
        <end position="10"/>
    </location>
</feature>
<dbReference type="InterPro" id="IPR040521">
    <property type="entry name" value="KDZ"/>
</dbReference>
<name>A0AAD7I5D4_9AGAR</name>
<protein>
    <recommendedName>
        <fullName evidence="5">CxC2-like cysteine cluster KDZ transposase-associated domain-containing protein</fullName>
    </recommendedName>
</protein>
<dbReference type="EMBL" id="JARJLG010000161">
    <property type="protein sequence ID" value="KAJ7734489.1"/>
    <property type="molecule type" value="Genomic_DNA"/>
</dbReference>
<gene>
    <name evidence="3" type="ORF">DFH07DRAFT_967591</name>
</gene>
<dbReference type="PANTHER" id="PTHR33096:SF1">
    <property type="entry name" value="CXC1-LIKE CYSTEINE CLUSTER ASSOCIATED WITH KDZ TRANSPOSASES DOMAIN-CONTAINING PROTEIN"/>
    <property type="match status" value="1"/>
</dbReference>
<dbReference type="Proteomes" id="UP001215280">
    <property type="component" value="Unassembled WGS sequence"/>
</dbReference>
<proteinExistence type="predicted"/>
<organism evidence="3 4">
    <name type="scientific">Mycena maculata</name>
    <dbReference type="NCBI Taxonomy" id="230809"/>
    <lineage>
        <taxon>Eukaryota</taxon>
        <taxon>Fungi</taxon>
        <taxon>Dikarya</taxon>
        <taxon>Basidiomycota</taxon>
        <taxon>Agaricomycotina</taxon>
        <taxon>Agaricomycetes</taxon>
        <taxon>Agaricomycetidae</taxon>
        <taxon>Agaricales</taxon>
        <taxon>Marasmiineae</taxon>
        <taxon>Mycenaceae</taxon>
        <taxon>Mycena</taxon>
    </lineage>
</organism>
<evidence type="ECO:0000313" key="3">
    <source>
        <dbReference type="EMBL" id="KAJ7734489.1"/>
    </source>
</evidence>
<accession>A0AAD7I5D4</accession>
<evidence type="ECO:0000313" key="4">
    <source>
        <dbReference type="Proteomes" id="UP001215280"/>
    </source>
</evidence>
<dbReference type="PANTHER" id="PTHR33096">
    <property type="entry name" value="CXC2 DOMAIN-CONTAINING PROTEIN"/>
    <property type="match status" value="1"/>
</dbReference>
<keyword evidence="1" id="KW-0175">Coiled coil</keyword>
<feature type="region of interest" description="Disordered" evidence="2">
    <location>
        <begin position="1"/>
        <end position="28"/>
    </location>
</feature>
<keyword evidence="4" id="KW-1185">Reference proteome</keyword>
<evidence type="ECO:0000256" key="1">
    <source>
        <dbReference type="SAM" id="Coils"/>
    </source>
</evidence>
<evidence type="ECO:0008006" key="5">
    <source>
        <dbReference type="Google" id="ProtNLM"/>
    </source>
</evidence>
<feature type="coiled-coil region" evidence="1">
    <location>
        <begin position="795"/>
        <end position="822"/>
    </location>
</feature>